<protein>
    <submittedName>
        <fullName evidence="1">Uncharacterized protein</fullName>
    </submittedName>
</protein>
<evidence type="ECO:0000313" key="1">
    <source>
        <dbReference type="EMBL" id="QIL47384.1"/>
    </source>
</evidence>
<organism evidence="1 2">
    <name type="scientific">Vagococcus hydrophili</name>
    <dbReference type="NCBI Taxonomy" id="2714947"/>
    <lineage>
        <taxon>Bacteria</taxon>
        <taxon>Bacillati</taxon>
        <taxon>Bacillota</taxon>
        <taxon>Bacilli</taxon>
        <taxon>Lactobacillales</taxon>
        <taxon>Enterococcaceae</taxon>
        <taxon>Vagococcus</taxon>
    </lineage>
</organism>
<evidence type="ECO:0000313" key="2">
    <source>
        <dbReference type="Proteomes" id="UP000501747"/>
    </source>
</evidence>
<dbReference type="EMBL" id="CP049887">
    <property type="protein sequence ID" value="QIL47384.1"/>
    <property type="molecule type" value="Genomic_DNA"/>
</dbReference>
<name>A0A6G8AQP2_9ENTE</name>
<reference evidence="1 2" key="1">
    <citation type="submission" date="2020-03" db="EMBL/GenBank/DDBJ databases">
        <title>Vagococcus sp. nov., isolated from beetles.</title>
        <authorList>
            <person name="Hyun D.-W."/>
            <person name="Bae J.-W."/>
        </authorList>
    </citation>
    <scope>NUCLEOTIDE SEQUENCE [LARGE SCALE GENOMIC DNA]</scope>
    <source>
        <strain evidence="1 2">HDW17B</strain>
    </source>
</reference>
<dbReference type="RefSeq" id="WP_166033494.1">
    <property type="nucleotide sequence ID" value="NZ_CP049887.1"/>
</dbReference>
<gene>
    <name evidence="1" type="ORF">G7082_01975</name>
</gene>
<accession>A0A6G8AQP2</accession>
<dbReference type="KEGG" id="vhy:G7082_01975"/>
<dbReference type="AlphaFoldDB" id="A0A6G8AQP2"/>
<dbReference type="Proteomes" id="UP000501747">
    <property type="component" value="Chromosome"/>
</dbReference>
<keyword evidence="2" id="KW-1185">Reference proteome</keyword>
<proteinExistence type="predicted"/>
<sequence>MEENKYTSEIEKLLTGEIEEINVEKEDFFLFRDVWVKHPEKDQIVGEAILGGRVIYRKNS</sequence>